<dbReference type="Proteomes" id="UP000708208">
    <property type="component" value="Unassembled WGS sequence"/>
</dbReference>
<accession>A0A8J2JZA0</accession>
<dbReference type="GO" id="GO:0004843">
    <property type="term" value="F:cysteine-type deubiquitinase activity"/>
    <property type="evidence" value="ECO:0007669"/>
    <property type="project" value="TreeGrafter"/>
</dbReference>
<gene>
    <name evidence="3" type="ORF">AFUS01_LOCUS18400</name>
</gene>
<evidence type="ECO:0000313" key="3">
    <source>
        <dbReference type="EMBL" id="CAG7729705.1"/>
    </source>
</evidence>
<dbReference type="InterPro" id="IPR003323">
    <property type="entry name" value="OTU_dom"/>
</dbReference>
<proteinExistence type="predicted"/>
<evidence type="ECO:0000259" key="2">
    <source>
        <dbReference type="PROSITE" id="PS50802"/>
    </source>
</evidence>
<dbReference type="PANTHER" id="PTHR12419">
    <property type="entry name" value="OTU DOMAIN CONTAINING PROTEIN"/>
    <property type="match status" value="1"/>
</dbReference>
<feature type="region of interest" description="Disordered" evidence="1">
    <location>
        <begin position="1"/>
        <end position="20"/>
    </location>
</feature>
<feature type="compositionally biased region" description="Basic residues" evidence="1">
    <location>
        <begin position="1"/>
        <end position="13"/>
    </location>
</feature>
<evidence type="ECO:0000256" key="1">
    <source>
        <dbReference type="SAM" id="MobiDB-lite"/>
    </source>
</evidence>
<dbReference type="OrthoDB" id="7447306at2759"/>
<feature type="domain" description="OTU" evidence="2">
    <location>
        <begin position="33"/>
        <end position="91"/>
    </location>
</feature>
<keyword evidence="4" id="KW-1185">Reference proteome</keyword>
<comment type="caution">
    <text evidence="3">The sequence shown here is derived from an EMBL/GenBank/DDBJ whole genome shotgun (WGS) entry which is preliminary data.</text>
</comment>
<reference evidence="3" key="1">
    <citation type="submission" date="2021-06" db="EMBL/GenBank/DDBJ databases">
        <authorList>
            <person name="Hodson N. C."/>
            <person name="Mongue J. A."/>
            <person name="Jaron S. K."/>
        </authorList>
    </citation>
    <scope>NUCLEOTIDE SEQUENCE</scope>
</reference>
<dbReference type="AlphaFoldDB" id="A0A8J2JZA0"/>
<dbReference type="EMBL" id="CAJVCH010182795">
    <property type="protein sequence ID" value="CAG7729705.1"/>
    <property type="molecule type" value="Genomic_DNA"/>
</dbReference>
<feature type="non-terminal residue" evidence="3">
    <location>
        <position position="1"/>
    </location>
</feature>
<sequence>MGKGKQKNQKNRKITTGNTDCDSLSKQLRKLGLGVKEMLGDGNCLFRALGDQYEGHSKNHIEYRLKVVDYIKSHRSEFEPFIEDDVPFDDH</sequence>
<evidence type="ECO:0000313" key="4">
    <source>
        <dbReference type="Proteomes" id="UP000708208"/>
    </source>
</evidence>
<dbReference type="InterPro" id="IPR050704">
    <property type="entry name" value="Peptidase_C85-like"/>
</dbReference>
<dbReference type="GO" id="GO:0016579">
    <property type="term" value="P:protein deubiquitination"/>
    <property type="evidence" value="ECO:0007669"/>
    <property type="project" value="TreeGrafter"/>
</dbReference>
<name>A0A8J2JZA0_9HEXA</name>
<dbReference type="PROSITE" id="PS50802">
    <property type="entry name" value="OTU"/>
    <property type="match status" value="1"/>
</dbReference>
<protein>
    <recommendedName>
        <fullName evidence="2">OTU domain-containing protein</fullName>
    </recommendedName>
</protein>
<dbReference type="Pfam" id="PF02338">
    <property type="entry name" value="OTU"/>
    <property type="match status" value="1"/>
</dbReference>
<dbReference type="PANTHER" id="PTHR12419:SF7">
    <property type="entry name" value="OTU DOMAIN-CONTAINING PROTEIN 3"/>
    <property type="match status" value="1"/>
</dbReference>
<organism evidence="3 4">
    <name type="scientific">Allacma fusca</name>
    <dbReference type="NCBI Taxonomy" id="39272"/>
    <lineage>
        <taxon>Eukaryota</taxon>
        <taxon>Metazoa</taxon>
        <taxon>Ecdysozoa</taxon>
        <taxon>Arthropoda</taxon>
        <taxon>Hexapoda</taxon>
        <taxon>Collembola</taxon>
        <taxon>Symphypleona</taxon>
        <taxon>Sminthuridae</taxon>
        <taxon>Allacma</taxon>
    </lineage>
</organism>